<dbReference type="GO" id="GO:0050479">
    <property type="term" value="F:glyceryl-ether monooxygenase activity"/>
    <property type="evidence" value="ECO:0007669"/>
    <property type="project" value="TreeGrafter"/>
</dbReference>
<keyword evidence="6 7" id="KW-0472">Membrane</keyword>
<evidence type="ECO:0000313" key="12">
    <source>
        <dbReference type="Proteomes" id="UP000321917"/>
    </source>
</evidence>
<evidence type="ECO:0000313" key="9">
    <source>
        <dbReference type="EMBL" id="TWX56119.1"/>
    </source>
</evidence>
<keyword evidence="2 7" id="KW-0812">Transmembrane</keyword>
<protein>
    <submittedName>
        <fullName evidence="10">Sterol desaturase family protein</fullName>
    </submittedName>
</protein>
<gene>
    <name evidence="9" type="ORF">ESZ26_15655</name>
    <name evidence="10" type="ORF">ESZ27_12975</name>
</gene>
<keyword evidence="11" id="KW-1185">Reference proteome</keyword>
<sequence length="326" mass="37554">MDFLSSNFKELALYILDPNQRLFWGYLLSALIFASIVYFINLKKVLKSGSTQEKPLGLVGFLFPKKVFLARSAVNDYALFIVNKLFKAALFPFIILTMVPVALGISSAIEWLFGPIDHFTLSSASIMVVFTILLFIFDDFTRFLLHYCLHKSHYLWEFHKVHHSATVLTPFTIYRSHPVENYLYACRMALTQGFVVGLCYYLFGPTLKMIDIIGANVFVFAFNIMGSNLRHSHIRISWGNKLEGLFLSPAQHQIHHSDNAKHFDKNFGTVLSLWDRLFNCFIRASEVGPLSFGIGKEGELHKSLIGIYSQPFINVYKKLRFRFRFF</sequence>
<dbReference type="RefSeq" id="WP_146800398.1">
    <property type="nucleotide sequence ID" value="NZ_VOLP01000024.1"/>
</dbReference>
<evidence type="ECO:0000256" key="7">
    <source>
        <dbReference type="SAM" id="Phobius"/>
    </source>
</evidence>
<evidence type="ECO:0000256" key="3">
    <source>
        <dbReference type="ARBA" id="ARBA00022989"/>
    </source>
</evidence>
<dbReference type="AlphaFoldDB" id="A0A5C6Q8N0"/>
<evidence type="ECO:0000256" key="1">
    <source>
        <dbReference type="ARBA" id="ARBA00004127"/>
    </source>
</evidence>
<dbReference type="Proteomes" id="UP000321917">
    <property type="component" value="Unassembled WGS sequence"/>
</dbReference>
<dbReference type="PANTHER" id="PTHR21624:SF1">
    <property type="entry name" value="ALKYLGLYCEROL MONOOXYGENASE"/>
    <property type="match status" value="1"/>
</dbReference>
<proteinExistence type="predicted"/>
<reference evidence="10 12" key="1">
    <citation type="submission" date="2019-07" db="EMBL/GenBank/DDBJ databases">
        <title>Genomes of sea-ice associated Colwellia species.</title>
        <authorList>
            <person name="Bowman J.P."/>
        </authorList>
    </citation>
    <scope>NUCLEOTIDE SEQUENCE [LARGE SCALE GENOMIC DNA]</scope>
    <source>
        <strain evidence="9 11">ACAM 607</strain>
        <strain evidence="10 12">IC036</strain>
    </source>
</reference>
<feature type="transmembrane region" description="Helical" evidence="7">
    <location>
        <begin position="119"/>
        <end position="137"/>
    </location>
</feature>
<keyword evidence="5" id="KW-0443">Lipid metabolism</keyword>
<evidence type="ECO:0000256" key="6">
    <source>
        <dbReference type="ARBA" id="ARBA00023136"/>
    </source>
</evidence>
<dbReference type="OrthoDB" id="9770329at2"/>
<comment type="caution">
    <text evidence="10">The sequence shown here is derived from an EMBL/GenBank/DDBJ whole genome shotgun (WGS) entry which is preliminary data.</text>
</comment>
<evidence type="ECO:0000259" key="8">
    <source>
        <dbReference type="Pfam" id="PF04116"/>
    </source>
</evidence>
<dbReference type="InterPro" id="IPR006694">
    <property type="entry name" value="Fatty_acid_hydroxylase"/>
</dbReference>
<organism evidence="10 12">
    <name type="scientific">Colwellia hornerae</name>
    <dbReference type="NCBI Taxonomy" id="89402"/>
    <lineage>
        <taxon>Bacteria</taxon>
        <taxon>Pseudomonadati</taxon>
        <taxon>Pseudomonadota</taxon>
        <taxon>Gammaproteobacteria</taxon>
        <taxon>Alteromonadales</taxon>
        <taxon>Colwelliaceae</taxon>
        <taxon>Colwellia</taxon>
    </lineage>
</organism>
<dbReference type="GO" id="GO:0006643">
    <property type="term" value="P:membrane lipid metabolic process"/>
    <property type="evidence" value="ECO:0007669"/>
    <property type="project" value="TreeGrafter"/>
</dbReference>
<dbReference type="EMBL" id="VOLQ01000025">
    <property type="protein sequence ID" value="TWX65141.1"/>
    <property type="molecule type" value="Genomic_DNA"/>
</dbReference>
<dbReference type="PANTHER" id="PTHR21624">
    <property type="entry name" value="STEROL DESATURASE-RELATED PROTEIN"/>
    <property type="match status" value="1"/>
</dbReference>
<feature type="domain" description="Fatty acid hydroxylase" evidence="8">
    <location>
        <begin position="132"/>
        <end position="279"/>
    </location>
</feature>
<dbReference type="GO" id="GO:0012505">
    <property type="term" value="C:endomembrane system"/>
    <property type="evidence" value="ECO:0007669"/>
    <property type="project" value="UniProtKB-SubCell"/>
</dbReference>
<dbReference type="Pfam" id="PF04116">
    <property type="entry name" value="FA_hydroxylase"/>
    <property type="match status" value="1"/>
</dbReference>
<keyword evidence="4" id="KW-0560">Oxidoreductase</keyword>
<evidence type="ECO:0000313" key="11">
    <source>
        <dbReference type="Proteomes" id="UP000321525"/>
    </source>
</evidence>
<evidence type="ECO:0000256" key="5">
    <source>
        <dbReference type="ARBA" id="ARBA00023098"/>
    </source>
</evidence>
<dbReference type="GO" id="GO:0008610">
    <property type="term" value="P:lipid biosynthetic process"/>
    <property type="evidence" value="ECO:0007669"/>
    <property type="project" value="InterPro"/>
</dbReference>
<dbReference type="EMBL" id="VOLR01000025">
    <property type="protein sequence ID" value="TWX56119.1"/>
    <property type="molecule type" value="Genomic_DNA"/>
</dbReference>
<comment type="subcellular location">
    <subcellularLocation>
        <location evidence="1">Endomembrane system</location>
        <topology evidence="1">Multi-pass membrane protein</topology>
    </subcellularLocation>
</comment>
<dbReference type="GO" id="GO:0005506">
    <property type="term" value="F:iron ion binding"/>
    <property type="evidence" value="ECO:0007669"/>
    <property type="project" value="InterPro"/>
</dbReference>
<evidence type="ECO:0000256" key="2">
    <source>
        <dbReference type="ARBA" id="ARBA00022692"/>
    </source>
</evidence>
<feature type="transmembrane region" description="Helical" evidence="7">
    <location>
        <begin position="182"/>
        <end position="203"/>
    </location>
</feature>
<dbReference type="InterPro" id="IPR051689">
    <property type="entry name" value="Sterol_desaturase/TMEM195"/>
</dbReference>
<feature type="transmembrane region" description="Helical" evidence="7">
    <location>
        <begin position="89"/>
        <end position="113"/>
    </location>
</feature>
<dbReference type="Proteomes" id="UP000321525">
    <property type="component" value="Unassembled WGS sequence"/>
</dbReference>
<feature type="transmembrane region" description="Helical" evidence="7">
    <location>
        <begin position="209"/>
        <end position="226"/>
    </location>
</feature>
<feature type="transmembrane region" description="Helical" evidence="7">
    <location>
        <begin position="23"/>
        <end position="42"/>
    </location>
</feature>
<dbReference type="GO" id="GO:0016020">
    <property type="term" value="C:membrane"/>
    <property type="evidence" value="ECO:0007669"/>
    <property type="project" value="GOC"/>
</dbReference>
<evidence type="ECO:0000313" key="10">
    <source>
        <dbReference type="EMBL" id="TWX65141.1"/>
    </source>
</evidence>
<name>A0A5C6Q8N0_9GAMM</name>
<accession>A0A5C6Q8N0</accession>
<evidence type="ECO:0000256" key="4">
    <source>
        <dbReference type="ARBA" id="ARBA00023002"/>
    </source>
</evidence>
<keyword evidence="3 7" id="KW-1133">Transmembrane helix</keyword>